<reference evidence="2" key="1">
    <citation type="submission" date="2017-05" db="EMBL/GenBank/DDBJ databases">
        <authorList>
            <consortium name="The Broad Institute Genomics Platform"/>
            <consortium name="The Broad Institute Genomic Center for Infectious Diseases"/>
            <person name="Earl A."/>
            <person name="Manson A."/>
            <person name="Schwartman J."/>
            <person name="Gilmore M."/>
            <person name="Abouelleil A."/>
            <person name="Cao P."/>
            <person name="Chapman S."/>
            <person name="Cusick C."/>
            <person name="Shea T."/>
            <person name="Young S."/>
            <person name="Neafsey D."/>
            <person name="Nusbaum C."/>
            <person name="Birren B."/>
        </authorList>
    </citation>
    <scope>NUCLEOTIDE SEQUENCE</scope>
    <source>
        <strain evidence="2">9E7_DIV0242</strain>
    </source>
</reference>
<evidence type="ECO:0000256" key="1">
    <source>
        <dbReference type="SAM" id="SignalP"/>
    </source>
</evidence>
<feature type="signal peptide" evidence="1">
    <location>
        <begin position="1"/>
        <end position="24"/>
    </location>
</feature>
<evidence type="ECO:0000313" key="2">
    <source>
        <dbReference type="EMBL" id="WYJ92088.1"/>
    </source>
</evidence>
<evidence type="ECO:0000313" key="3">
    <source>
        <dbReference type="Proteomes" id="UP000195141"/>
    </source>
</evidence>
<dbReference type="EMBL" id="CP147247">
    <property type="protein sequence ID" value="WYJ92088.1"/>
    <property type="molecule type" value="Genomic_DNA"/>
</dbReference>
<dbReference type="Proteomes" id="UP000195141">
    <property type="component" value="Chromosome"/>
</dbReference>
<sequence>MKRKSLLFIGLFLCSLGFTNESEAAGIHNGYIQFPNDIIANEISYKLESFGLLNESYYDYGVIEESNFDLLPNGKFDSIGPFPFSYLSNSLENLQYVKAKTLNLQGTYPELNQIGANEAYEEMNVVISNTQYPGTQNTGVADLSFMNNLPNLKIFNFKTVAGYALTDISKLGDFPSITQATIETESKMPAITLKSGYRKYEVLDPIILSSQFSGAEINYSSNDSTFTNTDGLLKWNAIPFETEYLNLHWFVSKGNFSYTGDVQIPINWK</sequence>
<dbReference type="RefSeq" id="WP_339101784.1">
    <property type="nucleotide sequence ID" value="NZ_CP147247.1"/>
</dbReference>
<gene>
    <name evidence="2" type="ORF">A5888_003861</name>
</gene>
<keyword evidence="1" id="KW-0732">Signal</keyword>
<protein>
    <recommendedName>
        <fullName evidence="4">WxL domain-containing protein</fullName>
    </recommendedName>
</protein>
<feature type="chain" id="PRO_5042876121" description="WxL domain-containing protein" evidence="1">
    <location>
        <begin position="25"/>
        <end position="269"/>
    </location>
</feature>
<dbReference type="AlphaFoldDB" id="A0AAQ3W0V1"/>
<accession>A0AAQ3W0V1</accession>
<name>A0AAQ3W0V1_9ENTE</name>
<organism evidence="2 3">
    <name type="scientific">Candidatus Enterococcus clewellii</name>
    <dbReference type="NCBI Taxonomy" id="1834193"/>
    <lineage>
        <taxon>Bacteria</taxon>
        <taxon>Bacillati</taxon>
        <taxon>Bacillota</taxon>
        <taxon>Bacilli</taxon>
        <taxon>Lactobacillales</taxon>
        <taxon>Enterococcaceae</taxon>
        <taxon>Enterococcus</taxon>
    </lineage>
</organism>
<keyword evidence="3" id="KW-1185">Reference proteome</keyword>
<proteinExistence type="predicted"/>
<reference evidence="2" key="2">
    <citation type="submission" date="2024-03" db="EMBL/GenBank/DDBJ databases">
        <title>The Genome Sequence of Enterococcus sp. DIV0242b.</title>
        <authorList>
            <consortium name="The Broad Institute Genomics Platform"/>
            <consortium name="The Broad Institute Microbial Omics Core"/>
            <consortium name="The Broad Institute Genomic Center for Infectious Diseases"/>
            <person name="Earl A."/>
            <person name="Manson A."/>
            <person name="Gilmore M."/>
            <person name="Schwartman J."/>
            <person name="Shea T."/>
            <person name="Abouelleil A."/>
            <person name="Cao P."/>
            <person name="Chapman S."/>
            <person name="Cusick C."/>
            <person name="Young S."/>
            <person name="Neafsey D."/>
            <person name="Nusbaum C."/>
            <person name="Birren B."/>
        </authorList>
    </citation>
    <scope>NUCLEOTIDE SEQUENCE</scope>
    <source>
        <strain evidence="2">9E7_DIV0242</strain>
    </source>
</reference>
<evidence type="ECO:0008006" key="4">
    <source>
        <dbReference type="Google" id="ProtNLM"/>
    </source>
</evidence>